<evidence type="ECO:0000313" key="2">
    <source>
        <dbReference type="EMBL" id="EUA65133.1"/>
    </source>
</evidence>
<comment type="caution">
    <text evidence="2">The sequence shown here is derived from an EMBL/GenBank/DDBJ whole genome shotgun (WGS) entry which is preliminary data.</text>
</comment>
<dbReference type="AlphaFoldDB" id="A0A829QRV8"/>
<proteinExistence type="predicted"/>
<dbReference type="Proteomes" id="UP000021210">
    <property type="component" value="Unassembled WGS sequence"/>
</dbReference>
<protein>
    <submittedName>
        <fullName evidence="2">Uncharacterized protein</fullName>
    </submittedName>
</protein>
<accession>A0A829QRV8</accession>
<gene>
    <name evidence="2" type="ORF">I542_5313</name>
</gene>
<sequence length="52" mass="5860">MRPPRMTSNKSTGPLTSRQVQEFRAFANDPRTVRLRRGLTLPPACRCCGKSL</sequence>
<organism evidence="2 3">
    <name type="scientific">Mycobacteroides abscessus 1948</name>
    <dbReference type="NCBI Taxonomy" id="1299323"/>
    <lineage>
        <taxon>Bacteria</taxon>
        <taxon>Bacillati</taxon>
        <taxon>Actinomycetota</taxon>
        <taxon>Actinomycetes</taxon>
        <taxon>Mycobacteriales</taxon>
        <taxon>Mycobacteriaceae</taxon>
        <taxon>Mycobacteroides</taxon>
        <taxon>Mycobacteroides abscessus</taxon>
    </lineage>
</organism>
<dbReference type="EMBL" id="JAOH01000002">
    <property type="protein sequence ID" value="EUA65133.1"/>
    <property type="molecule type" value="Genomic_DNA"/>
</dbReference>
<name>A0A829QRV8_9MYCO</name>
<evidence type="ECO:0000256" key="1">
    <source>
        <dbReference type="SAM" id="MobiDB-lite"/>
    </source>
</evidence>
<reference evidence="2 3" key="1">
    <citation type="submission" date="2013-12" db="EMBL/GenBank/DDBJ databases">
        <authorList>
            <person name="Zelazny A."/>
            <person name="Olivier K."/>
            <person name="Holland S."/>
            <person name="Lenaerts A."/>
            <person name="Ordway D."/>
            <person name="DeGroote M.A."/>
            <person name="Parker T."/>
            <person name="Sizemore C."/>
            <person name="Tallon L.J."/>
            <person name="Sadzewicz L.K."/>
            <person name="Sengamalay N."/>
            <person name="Fraser C.M."/>
            <person name="Hine E."/>
            <person name="Shefchek K.A."/>
            <person name="Das S.P."/>
            <person name="Tettelin H."/>
        </authorList>
    </citation>
    <scope>NUCLEOTIDE SEQUENCE [LARGE SCALE GENOMIC DNA]</scope>
    <source>
        <strain evidence="2 3">1948</strain>
    </source>
</reference>
<evidence type="ECO:0000313" key="3">
    <source>
        <dbReference type="Proteomes" id="UP000021210"/>
    </source>
</evidence>
<feature type="region of interest" description="Disordered" evidence="1">
    <location>
        <begin position="1"/>
        <end position="20"/>
    </location>
</feature>